<organism evidence="1 2">
    <name type="scientific">Dichanthelium oligosanthes</name>
    <dbReference type="NCBI Taxonomy" id="888268"/>
    <lineage>
        <taxon>Eukaryota</taxon>
        <taxon>Viridiplantae</taxon>
        <taxon>Streptophyta</taxon>
        <taxon>Embryophyta</taxon>
        <taxon>Tracheophyta</taxon>
        <taxon>Spermatophyta</taxon>
        <taxon>Magnoliopsida</taxon>
        <taxon>Liliopsida</taxon>
        <taxon>Poales</taxon>
        <taxon>Poaceae</taxon>
        <taxon>PACMAD clade</taxon>
        <taxon>Panicoideae</taxon>
        <taxon>Panicodae</taxon>
        <taxon>Paniceae</taxon>
        <taxon>Dichantheliinae</taxon>
        <taxon>Dichanthelium</taxon>
    </lineage>
</organism>
<reference evidence="1 2" key="1">
    <citation type="submission" date="2016-09" db="EMBL/GenBank/DDBJ databases">
        <title>The draft genome of Dichanthelium oligosanthes: A C3 panicoid grass species.</title>
        <authorList>
            <person name="Studer A.J."/>
            <person name="Schnable J.C."/>
            <person name="Brutnell T.P."/>
        </authorList>
    </citation>
    <scope>NUCLEOTIDE SEQUENCE [LARGE SCALE GENOMIC DNA]</scope>
    <source>
        <strain evidence="2">cv. Kellogg 1175</strain>
        <tissue evidence="1">Leaf</tissue>
    </source>
</reference>
<dbReference type="Proteomes" id="UP000095767">
    <property type="component" value="Unassembled WGS sequence"/>
</dbReference>
<evidence type="ECO:0000313" key="1">
    <source>
        <dbReference type="EMBL" id="OEL18539.1"/>
    </source>
</evidence>
<dbReference type="AlphaFoldDB" id="A0A1E5V070"/>
<dbReference type="InterPro" id="IPR011009">
    <property type="entry name" value="Kinase-like_dom_sf"/>
</dbReference>
<accession>A0A1E5V070</accession>
<keyword evidence="2" id="KW-1185">Reference proteome</keyword>
<proteinExistence type="predicted"/>
<gene>
    <name evidence="1" type="ORF">BAE44_0020442</name>
</gene>
<sequence>MPELDMQRENRLHEEFPETKLSKEGFEVLSGLLTCNPEKRLTAAAALKHPWFTKADALELPKKVEVASPLPKRRRMHAVCVI</sequence>
<dbReference type="SUPFAM" id="SSF56112">
    <property type="entry name" value="Protein kinase-like (PK-like)"/>
    <property type="match status" value="1"/>
</dbReference>
<protein>
    <recommendedName>
        <fullName evidence="3">Protein kinase domain-containing protein</fullName>
    </recommendedName>
</protein>
<evidence type="ECO:0008006" key="3">
    <source>
        <dbReference type="Google" id="ProtNLM"/>
    </source>
</evidence>
<name>A0A1E5V070_9POAL</name>
<dbReference type="EMBL" id="LWDX02056366">
    <property type="protein sequence ID" value="OEL18539.1"/>
    <property type="molecule type" value="Genomic_DNA"/>
</dbReference>
<evidence type="ECO:0000313" key="2">
    <source>
        <dbReference type="Proteomes" id="UP000095767"/>
    </source>
</evidence>
<dbReference type="Gene3D" id="1.10.510.10">
    <property type="entry name" value="Transferase(Phosphotransferase) domain 1"/>
    <property type="match status" value="1"/>
</dbReference>
<dbReference type="OrthoDB" id="602713at2759"/>
<dbReference type="STRING" id="888268.A0A1E5V070"/>
<comment type="caution">
    <text evidence="1">The sequence shown here is derived from an EMBL/GenBank/DDBJ whole genome shotgun (WGS) entry which is preliminary data.</text>
</comment>